<dbReference type="GO" id="GO:0005524">
    <property type="term" value="F:ATP binding"/>
    <property type="evidence" value="ECO:0007669"/>
    <property type="project" value="UniProtKB-KW"/>
</dbReference>
<evidence type="ECO:0000256" key="8">
    <source>
        <dbReference type="ARBA" id="ARBA00022840"/>
    </source>
</evidence>
<keyword evidence="8 11" id="KW-0067">ATP-binding</keyword>
<keyword evidence="7 11" id="KW-0547">Nucleotide-binding</keyword>
<evidence type="ECO:0000259" key="12">
    <source>
        <dbReference type="Pfam" id="PF01467"/>
    </source>
</evidence>
<dbReference type="NCBIfam" id="NF000840">
    <property type="entry name" value="PRK00071.1-3"/>
    <property type="match status" value="1"/>
</dbReference>
<evidence type="ECO:0000256" key="1">
    <source>
        <dbReference type="ARBA" id="ARBA00002324"/>
    </source>
</evidence>
<reference evidence="13" key="1">
    <citation type="journal article" date="2021" name="PeerJ">
        <title>Extensive microbial diversity within the chicken gut microbiome revealed by metagenomics and culture.</title>
        <authorList>
            <person name="Gilroy R."/>
            <person name="Ravi A."/>
            <person name="Getino M."/>
            <person name="Pursley I."/>
            <person name="Horton D.L."/>
            <person name="Alikhan N.F."/>
            <person name="Baker D."/>
            <person name="Gharbi K."/>
            <person name="Hall N."/>
            <person name="Watson M."/>
            <person name="Adriaenssens E.M."/>
            <person name="Foster-Nyarko E."/>
            <person name="Jarju S."/>
            <person name="Secka A."/>
            <person name="Antonio M."/>
            <person name="Oren A."/>
            <person name="Chaudhuri R.R."/>
            <person name="La Ragione R."/>
            <person name="Hildebrand F."/>
            <person name="Pallen M.J."/>
        </authorList>
    </citation>
    <scope>NUCLEOTIDE SEQUENCE</scope>
    <source>
        <strain evidence="13">1719</strain>
    </source>
</reference>
<name>A0A9D1W9A5_9SPHI</name>
<feature type="domain" description="Cytidyltransferase-like" evidence="12">
    <location>
        <begin position="6"/>
        <end position="164"/>
    </location>
</feature>
<comment type="catalytic activity">
    <reaction evidence="10 11">
        <text>nicotinate beta-D-ribonucleotide + ATP + H(+) = deamido-NAD(+) + diphosphate</text>
        <dbReference type="Rhea" id="RHEA:22860"/>
        <dbReference type="ChEBI" id="CHEBI:15378"/>
        <dbReference type="ChEBI" id="CHEBI:30616"/>
        <dbReference type="ChEBI" id="CHEBI:33019"/>
        <dbReference type="ChEBI" id="CHEBI:57502"/>
        <dbReference type="ChEBI" id="CHEBI:58437"/>
        <dbReference type="EC" id="2.7.7.18"/>
    </reaction>
</comment>
<comment type="caution">
    <text evidence="13">The sequence shown here is derived from an EMBL/GenBank/DDBJ whole genome shotgun (WGS) entry which is preliminary data.</text>
</comment>
<dbReference type="InterPro" id="IPR004821">
    <property type="entry name" value="Cyt_trans-like"/>
</dbReference>
<evidence type="ECO:0000256" key="10">
    <source>
        <dbReference type="ARBA" id="ARBA00048721"/>
    </source>
</evidence>
<dbReference type="InterPro" id="IPR005248">
    <property type="entry name" value="NadD/NMNAT"/>
</dbReference>
<comment type="function">
    <text evidence="1 11">Catalyzes the reversible adenylation of nicotinate mononucleotide (NaMN) to nicotinic acid adenine dinucleotide (NaAD).</text>
</comment>
<dbReference type="NCBIfam" id="TIGR00125">
    <property type="entry name" value="cyt_tran_rel"/>
    <property type="match status" value="1"/>
</dbReference>
<dbReference type="CDD" id="cd02165">
    <property type="entry name" value="NMNAT"/>
    <property type="match status" value="1"/>
</dbReference>
<dbReference type="PANTHER" id="PTHR39321">
    <property type="entry name" value="NICOTINATE-NUCLEOTIDE ADENYLYLTRANSFERASE-RELATED"/>
    <property type="match status" value="1"/>
</dbReference>
<organism evidence="13 14">
    <name type="scientific">Candidatus Sphingobacterium stercoripullorum</name>
    <dbReference type="NCBI Taxonomy" id="2838759"/>
    <lineage>
        <taxon>Bacteria</taxon>
        <taxon>Pseudomonadati</taxon>
        <taxon>Bacteroidota</taxon>
        <taxon>Sphingobacteriia</taxon>
        <taxon>Sphingobacteriales</taxon>
        <taxon>Sphingobacteriaceae</taxon>
        <taxon>Sphingobacterium</taxon>
    </lineage>
</organism>
<dbReference type="GO" id="GO:0009435">
    <property type="term" value="P:NAD+ biosynthetic process"/>
    <property type="evidence" value="ECO:0007669"/>
    <property type="project" value="UniProtKB-UniRule"/>
</dbReference>
<evidence type="ECO:0000313" key="13">
    <source>
        <dbReference type="EMBL" id="HIX54871.1"/>
    </source>
</evidence>
<evidence type="ECO:0000256" key="2">
    <source>
        <dbReference type="ARBA" id="ARBA00005019"/>
    </source>
</evidence>
<evidence type="ECO:0000256" key="9">
    <source>
        <dbReference type="ARBA" id="ARBA00023027"/>
    </source>
</evidence>
<dbReference type="Proteomes" id="UP000824156">
    <property type="component" value="Unassembled WGS sequence"/>
</dbReference>
<sequence length="191" mass="22036">MKRIGLFFGSFNPIHVGHLIIGNYMANYTDLDEVWFVVSPQSPFKKKASLASSYDRLEMVELAIAGVDRLRASDIEFHLPIPSYTIDTLTYLHERHPNYSFSLIMGEDNLENFKKWKNADVLLSNYSIHVYPRPGYRATDLRTHPKVTITESPLMEISSTFIRKAITEDKSIDYLVPQAVKEYIDQKALYL</sequence>
<dbReference type="HAMAP" id="MF_00244">
    <property type="entry name" value="NaMN_adenylyltr"/>
    <property type="match status" value="1"/>
</dbReference>
<dbReference type="GO" id="GO:0004515">
    <property type="term" value="F:nicotinate-nucleotide adenylyltransferase activity"/>
    <property type="evidence" value="ECO:0007669"/>
    <property type="project" value="UniProtKB-UniRule"/>
</dbReference>
<evidence type="ECO:0000256" key="3">
    <source>
        <dbReference type="ARBA" id="ARBA00009014"/>
    </source>
</evidence>
<dbReference type="Pfam" id="PF01467">
    <property type="entry name" value="CTP_transf_like"/>
    <property type="match status" value="1"/>
</dbReference>
<evidence type="ECO:0000256" key="4">
    <source>
        <dbReference type="ARBA" id="ARBA00022642"/>
    </source>
</evidence>
<keyword evidence="5 11" id="KW-0808">Transferase</keyword>
<evidence type="ECO:0000256" key="11">
    <source>
        <dbReference type="HAMAP-Rule" id="MF_00244"/>
    </source>
</evidence>
<keyword evidence="4 11" id="KW-0662">Pyridine nucleotide biosynthesis</keyword>
<keyword evidence="9 11" id="KW-0520">NAD</keyword>
<dbReference type="AlphaFoldDB" id="A0A9D1W9A5"/>
<evidence type="ECO:0000256" key="6">
    <source>
        <dbReference type="ARBA" id="ARBA00022695"/>
    </source>
</evidence>
<dbReference type="EC" id="2.7.7.18" evidence="11"/>
<comment type="pathway">
    <text evidence="2 11">Cofactor biosynthesis; NAD(+) biosynthesis; deamido-NAD(+) from nicotinate D-ribonucleotide: step 1/1.</text>
</comment>
<evidence type="ECO:0000313" key="14">
    <source>
        <dbReference type="Proteomes" id="UP000824156"/>
    </source>
</evidence>
<protein>
    <recommendedName>
        <fullName evidence="11">Probable nicotinate-nucleotide adenylyltransferase</fullName>
        <ecNumber evidence="11">2.7.7.18</ecNumber>
    </recommendedName>
    <alternativeName>
        <fullName evidence="11">Deamido-NAD(+) diphosphorylase</fullName>
    </alternativeName>
    <alternativeName>
        <fullName evidence="11">Deamido-NAD(+) pyrophosphorylase</fullName>
    </alternativeName>
    <alternativeName>
        <fullName evidence="11">Nicotinate mononucleotide adenylyltransferase</fullName>
        <shortName evidence="11">NaMN adenylyltransferase</shortName>
    </alternativeName>
</protein>
<proteinExistence type="inferred from homology"/>
<dbReference type="PANTHER" id="PTHR39321:SF3">
    <property type="entry name" value="PHOSPHOPANTETHEINE ADENYLYLTRANSFERASE"/>
    <property type="match status" value="1"/>
</dbReference>
<dbReference type="InterPro" id="IPR014729">
    <property type="entry name" value="Rossmann-like_a/b/a_fold"/>
</dbReference>
<reference evidence="13" key="2">
    <citation type="submission" date="2021-04" db="EMBL/GenBank/DDBJ databases">
        <authorList>
            <person name="Gilroy R."/>
        </authorList>
    </citation>
    <scope>NUCLEOTIDE SEQUENCE</scope>
    <source>
        <strain evidence="13">1719</strain>
    </source>
</reference>
<evidence type="ECO:0000256" key="5">
    <source>
        <dbReference type="ARBA" id="ARBA00022679"/>
    </source>
</evidence>
<dbReference type="NCBIfam" id="TIGR00482">
    <property type="entry name" value="nicotinate (nicotinamide) nucleotide adenylyltransferase"/>
    <property type="match status" value="1"/>
</dbReference>
<dbReference type="Gene3D" id="3.40.50.620">
    <property type="entry name" value="HUPs"/>
    <property type="match status" value="1"/>
</dbReference>
<gene>
    <name evidence="11" type="primary">nadD</name>
    <name evidence="13" type="ORF">H9853_07585</name>
</gene>
<dbReference type="EMBL" id="DXEZ01000212">
    <property type="protein sequence ID" value="HIX54871.1"/>
    <property type="molecule type" value="Genomic_DNA"/>
</dbReference>
<evidence type="ECO:0000256" key="7">
    <source>
        <dbReference type="ARBA" id="ARBA00022741"/>
    </source>
</evidence>
<accession>A0A9D1W9A5</accession>
<dbReference type="SUPFAM" id="SSF52374">
    <property type="entry name" value="Nucleotidylyl transferase"/>
    <property type="match status" value="1"/>
</dbReference>
<keyword evidence="6 11" id="KW-0548">Nucleotidyltransferase</keyword>
<comment type="similarity">
    <text evidence="3 11">Belongs to the NadD family.</text>
</comment>